<dbReference type="InterPro" id="IPR058625">
    <property type="entry name" value="MdtA-like_BSH"/>
</dbReference>
<keyword evidence="3" id="KW-1133">Transmembrane helix</keyword>
<dbReference type="PANTHER" id="PTHR30386:SF24">
    <property type="entry name" value="MULTIDRUG RESISTANCE EFFLUX PUMP"/>
    <property type="match status" value="1"/>
</dbReference>
<dbReference type="GO" id="GO:0055085">
    <property type="term" value="P:transmembrane transport"/>
    <property type="evidence" value="ECO:0007669"/>
    <property type="project" value="InterPro"/>
</dbReference>
<dbReference type="Gene3D" id="2.40.30.170">
    <property type="match status" value="1"/>
</dbReference>
<evidence type="ECO:0000313" key="7">
    <source>
        <dbReference type="Proteomes" id="UP000424872"/>
    </source>
</evidence>
<accession>A0AAP9HAY8</accession>
<dbReference type="PRINTS" id="PR01490">
    <property type="entry name" value="RTXTOXIND"/>
</dbReference>
<reference evidence="7" key="1">
    <citation type="submission" date="2017-11" db="EMBL/GenBank/DDBJ databases">
        <title>Genome sequence of Pantoea sp. MSR2.</title>
        <authorList>
            <person name="Nascimento F.X."/>
        </authorList>
    </citation>
    <scope>NUCLEOTIDE SEQUENCE [LARGE SCALE GENOMIC DNA]</scope>
    <source>
        <strain evidence="7">MSR2</strain>
        <plasmid evidence="7">pmsr2c</plasmid>
    </source>
</reference>
<gene>
    <name evidence="6" type="ORF">CTZ24_25280</name>
    <name evidence="5" type="ORF">Q3404_25345</name>
</gene>
<dbReference type="KEGG" id="ppho:CTZ24_25280"/>
<dbReference type="AlphaFoldDB" id="A0AAP9HAY8"/>
<evidence type="ECO:0000313" key="8">
    <source>
        <dbReference type="Proteomes" id="UP001171299"/>
    </source>
</evidence>
<evidence type="ECO:0000313" key="5">
    <source>
        <dbReference type="EMBL" id="MDO6409900.1"/>
    </source>
</evidence>
<dbReference type="Proteomes" id="UP001171299">
    <property type="component" value="Unassembled WGS sequence"/>
</dbReference>
<dbReference type="EMBL" id="JAUOOM010000040">
    <property type="protein sequence ID" value="MDO6409900.1"/>
    <property type="molecule type" value="Genomic_DNA"/>
</dbReference>
<keyword evidence="8" id="KW-1185">Reference proteome</keyword>
<keyword evidence="2" id="KW-0175">Coiled coil</keyword>
<feature type="domain" description="Multidrug resistance protein MdtA-like barrel-sandwich hybrid" evidence="4">
    <location>
        <begin position="61"/>
        <end position="271"/>
    </location>
</feature>
<dbReference type="InterPro" id="IPR050739">
    <property type="entry name" value="MFP"/>
</dbReference>
<dbReference type="EMBL" id="CP024639">
    <property type="protein sequence ID" value="QGR09771.1"/>
    <property type="molecule type" value="Genomic_DNA"/>
</dbReference>
<evidence type="ECO:0000259" key="4">
    <source>
        <dbReference type="Pfam" id="PF25917"/>
    </source>
</evidence>
<keyword evidence="3" id="KW-0812">Transmembrane</keyword>
<protein>
    <submittedName>
        <fullName evidence="5">HlyD family secretion protein</fullName>
    </submittedName>
    <submittedName>
        <fullName evidence="6">Transporter</fullName>
    </submittedName>
</protein>
<comment type="similarity">
    <text evidence="1">Belongs to the membrane fusion protein (MFP) (TC 8.A.1) family.</text>
</comment>
<dbReference type="RefSeq" id="WP_208726939.1">
    <property type="nucleotide sequence ID" value="NZ_CP024639.1"/>
</dbReference>
<organism evidence="6 7">
    <name type="scientific">Pantoea phytobeneficialis</name>
    <dbReference type="NCBI Taxonomy" id="2052056"/>
    <lineage>
        <taxon>Bacteria</taxon>
        <taxon>Pseudomonadati</taxon>
        <taxon>Pseudomonadota</taxon>
        <taxon>Gammaproteobacteria</taxon>
        <taxon>Enterobacterales</taxon>
        <taxon>Erwiniaceae</taxon>
        <taxon>Pantoea</taxon>
    </lineage>
</organism>
<reference evidence="5" key="3">
    <citation type="submission" date="2023-07" db="EMBL/GenBank/DDBJ databases">
        <title>The extreme plant-growth-promoting properties of Pantoea phytobeneficialis PF55 revealed by functional and genomic analysis.</title>
        <authorList>
            <person name="Nascimento F.X."/>
            <person name="Marcio R.J."/>
        </authorList>
    </citation>
    <scope>NUCLEOTIDE SEQUENCE</scope>
    <source>
        <strain evidence="5">PF55</strain>
    </source>
</reference>
<name>A0AAP9HAY8_9GAMM</name>
<keyword evidence="6" id="KW-0614">Plasmid</keyword>
<evidence type="ECO:0000313" key="6">
    <source>
        <dbReference type="EMBL" id="QGR09771.1"/>
    </source>
</evidence>
<sequence>MTKNPQVAEKQAFTHRYAKPRPRTLMIAIFLLIIALTWGIYWWTTARWMSDTDDAYARADIVTLAPRVSGYLAVVEVQDNQRVSAGQVLARIDDNEYQAKVSQAEAVVKSAEAQKRLRQAQIFNLDVRQAQQKNRVDEAMATVHAAMAESARAVQEAQRQQRLVSQHVSSEQLLESANAQMKKMVASVAQAQAALSITRQESGVLASERQAAVAEQDNADAALRQAQAQLNLARIDLASTNIISPITGTVGQRSIRTGQYVETGAPLLAVVPDNVYVIANFKETQLDHMHIGQPAEISVDAYGGRRFRGTVDSFAPASGAQFALLPPDNATGNFTKIVQRMPVKIRLSEGQNGEDVIRPGMSVLVTVDTHHD</sequence>
<geneLocation type="plasmid" evidence="6">
    <name>pMSR2C</name>
</geneLocation>
<dbReference type="Pfam" id="PF25917">
    <property type="entry name" value="BSH_RND"/>
    <property type="match status" value="1"/>
</dbReference>
<feature type="transmembrane region" description="Helical" evidence="3">
    <location>
        <begin position="25"/>
        <end position="43"/>
    </location>
</feature>
<evidence type="ECO:0000256" key="1">
    <source>
        <dbReference type="ARBA" id="ARBA00009477"/>
    </source>
</evidence>
<dbReference type="SUPFAM" id="SSF111369">
    <property type="entry name" value="HlyD-like secretion proteins"/>
    <property type="match status" value="2"/>
</dbReference>
<evidence type="ECO:0000256" key="2">
    <source>
        <dbReference type="SAM" id="Coils"/>
    </source>
</evidence>
<geneLocation type="plasmid" evidence="7">
    <name>pmsr2c</name>
</geneLocation>
<dbReference type="PANTHER" id="PTHR30386">
    <property type="entry name" value="MEMBRANE FUSION SUBUNIT OF EMRAB-TOLC MULTIDRUG EFFLUX PUMP"/>
    <property type="match status" value="1"/>
</dbReference>
<keyword evidence="3" id="KW-0472">Membrane</keyword>
<evidence type="ECO:0000256" key="3">
    <source>
        <dbReference type="SAM" id="Phobius"/>
    </source>
</evidence>
<dbReference type="Gene3D" id="1.10.287.470">
    <property type="entry name" value="Helix hairpin bin"/>
    <property type="match status" value="2"/>
</dbReference>
<dbReference type="Gene3D" id="2.40.50.100">
    <property type="match status" value="1"/>
</dbReference>
<feature type="coiled-coil region" evidence="2">
    <location>
        <begin position="174"/>
        <end position="229"/>
    </location>
</feature>
<reference evidence="6" key="2">
    <citation type="journal article" date="2020" name="Environ. Microbiol.">
        <title>The extreme plant-growth-promoting properties of Pantoea phytobeneficialis MSR2 revealed by functional and genomic analysis.</title>
        <authorList>
            <person name="Nascimento F.X."/>
            <person name="Hernandez A.G."/>
            <person name="Glick B.R."/>
            <person name="Rossi M.J."/>
        </authorList>
    </citation>
    <scope>NUCLEOTIDE SEQUENCE</scope>
    <source>
        <strain evidence="6">MSR2</strain>
    </source>
</reference>
<proteinExistence type="inferred from homology"/>
<dbReference type="Proteomes" id="UP000424872">
    <property type="component" value="Plasmid pMSR2C"/>
</dbReference>